<dbReference type="InterPro" id="IPR011013">
    <property type="entry name" value="Gal_mutarotase_sf_dom"/>
</dbReference>
<proteinExistence type="inferred from homology"/>
<dbReference type="CDD" id="cd10789">
    <property type="entry name" value="GH38N_AMII_ER_cytosolic"/>
    <property type="match status" value="1"/>
</dbReference>
<dbReference type="HOGENOM" id="CLU_003442_1_0_0"/>
<comment type="similarity">
    <text evidence="1">Belongs to the glycosyl hydrolase 38 family.</text>
</comment>
<dbReference type="GO" id="GO:0046872">
    <property type="term" value="F:metal ion binding"/>
    <property type="evidence" value="ECO:0007669"/>
    <property type="project" value="UniProtKB-KW"/>
</dbReference>
<dbReference type="GO" id="GO:0006013">
    <property type="term" value="P:mannose metabolic process"/>
    <property type="evidence" value="ECO:0007669"/>
    <property type="project" value="InterPro"/>
</dbReference>
<dbReference type="SUPFAM" id="SSF74650">
    <property type="entry name" value="Galactose mutarotase-like"/>
    <property type="match status" value="1"/>
</dbReference>
<keyword evidence="3 6" id="KW-0378">Hydrolase</keyword>
<evidence type="ECO:0000256" key="3">
    <source>
        <dbReference type="ARBA" id="ARBA00022801"/>
    </source>
</evidence>
<dbReference type="FunFam" id="1.20.1270.50:FF:000004">
    <property type="entry name" value="alpha-mannosidase 2C1 isoform X1"/>
    <property type="match status" value="1"/>
</dbReference>
<dbReference type="InterPro" id="IPR027291">
    <property type="entry name" value="Glyco_hydro_38_N_sf"/>
</dbReference>
<dbReference type="InterPro" id="IPR015341">
    <property type="entry name" value="Glyco_hydro_38_cen"/>
</dbReference>
<dbReference type="PANTHER" id="PTHR46017:SF1">
    <property type="entry name" value="ALPHA-MANNOSIDASE 2C1"/>
    <property type="match status" value="1"/>
</dbReference>
<sequence length="1011" mass="118484">MAYRKREMEVSHLKRALFELAPFCVVKRYQIGDWTNEGNKISLPFNWSGKDMTTFECFFNQELPTAEREVYLNAWFGGETLVKIDGKSYGEVNEFHKEIDLTSFCDGKKHRIEAVVVPRGLFGTKEEPIFKYSYVVVYDKKMREIFFFTKNVISVIEETDDESLANYLIDVTNDFLQSLDFPRDLETFKKGLFDNITAWEVEKVWDSVEIVPNEGLFSKEVLDTVLEKFESFKEKVKKAPFSKHGTVYVVGHSHIDYAWLWPVEETKRKIIRTFANAVFLAKKYDYFIYSQSSAQMYQDLKEIDPELFEEVKKLVEKGQWEPAGGMWVESDTNLVSVESLIRQFYYGQKFFEKEFGKRSDFCWLPDVFGFSWVLPQILVKSGIKYFVTTKLSWNESNRFPYDICWWQGIDGSRVLYYSYKNDDGGYNGNINAKSLINSWKNFRQKELTNKILITVGYGDGGGGPTEEMCQNYIHLNEIPGIPKVEFSTVSKYLNSMKFEDTNLPVWNDELYLEFHRGTYTSQSKVKKLHKLAEDSLRKAEIINALSEKDYQEKIDELWKILLRNEFHDILPGSSIRKVYKTTEKELSQVIEECEKIIKNCVNQSEAKITLFNPSSFEQRIKFELKENLTIEGFDKVRTYDEKYLYYSQETLPPLGTKVFDVKQSTELNEKFEKPKDKSSVESKNLRFVVFEDGTFNIYDKRLERWIFKENGGNKLVVARDVPAYYDNWDIDINHERHLFKLNAQSIKLVEENELRAVFEVVFKYGKSWIVQHYIFWFDEEFVEIRTKLDWSEKRTILKAVFETDIKSRYAKYDLDCGFIDRPTTRNTSFEMAKFEVPAHRWVDLSEYDYGVTIANNCKYGHSAKDGTISLSLIKSGIFPDFYADVGIHEFSYAVYPHLKLDLGDVVKFADVFNKPIEVLKGGLAQSCLISFCKKNSKTLSLRRIGKSYYLRFGETVGSHEKVKVSFNQKVEKVWTTNLLDEIEHEIDLTEPNSFIFELKPFEIKTIRVDTF</sequence>
<evidence type="ECO:0000313" key="6">
    <source>
        <dbReference type="EMBL" id="AEH51527.1"/>
    </source>
</evidence>
<dbReference type="KEGG" id="tta:Theth_1470"/>
<dbReference type="SUPFAM" id="SSF88713">
    <property type="entry name" value="Glycoside hydrolase/deacetylase"/>
    <property type="match status" value="1"/>
</dbReference>
<accession>F7YUW7</accession>
<dbReference type="AlphaFoldDB" id="F7YUW7"/>
<protein>
    <submittedName>
        <fullName evidence="6">Glycoside hydrolase family 38</fullName>
    </submittedName>
</protein>
<keyword evidence="4" id="KW-0326">Glycosidase</keyword>
<dbReference type="Pfam" id="PF01074">
    <property type="entry name" value="Glyco_hydro_38N"/>
    <property type="match status" value="1"/>
</dbReference>
<dbReference type="InterPro" id="IPR028995">
    <property type="entry name" value="Glyco_hydro_57/38_cen_sf"/>
</dbReference>
<dbReference type="eggNOG" id="COG0383">
    <property type="taxonomic scope" value="Bacteria"/>
</dbReference>
<dbReference type="GO" id="GO:0004559">
    <property type="term" value="F:alpha-mannosidase activity"/>
    <property type="evidence" value="ECO:0007669"/>
    <property type="project" value="InterPro"/>
</dbReference>
<dbReference type="Gene3D" id="2.70.98.30">
    <property type="entry name" value="Golgi alpha-mannosidase II, domain 4"/>
    <property type="match status" value="1"/>
</dbReference>
<evidence type="ECO:0000313" key="7">
    <source>
        <dbReference type="Proteomes" id="UP000006804"/>
    </source>
</evidence>
<dbReference type="Pfam" id="PF17677">
    <property type="entry name" value="Glyco_hydro38C2"/>
    <property type="match status" value="1"/>
</dbReference>
<dbReference type="SUPFAM" id="SSF88688">
    <property type="entry name" value="Families 57/38 glycoside transferase middle domain"/>
    <property type="match status" value="1"/>
</dbReference>
<keyword evidence="2" id="KW-0479">Metal-binding</keyword>
<dbReference type="Gene3D" id="1.20.1270.50">
    <property type="entry name" value="Glycoside hydrolase family 38, central domain"/>
    <property type="match status" value="1"/>
</dbReference>
<evidence type="ECO:0000259" key="5">
    <source>
        <dbReference type="SMART" id="SM00872"/>
    </source>
</evidence>
<dbReference type="GO" id="GO:0030246">
    <property type="term" value="F:carbohydrate binding"/>
    <property type="evidence" value="ECO:0007669"/>
    <property type="project" value="InterPro"/>
</dbReference>
<dbReference type="EMBL" id="CP002351">
    <property type="protein sequence ID" value="AEH51527.1"/>
    <property type="molecule type" value="Genomic_DNA"/>
</dbReference>
<evidence type="ECO:0000256" key="4">
    <source>
        <dbReference type="ARBA" id="ARBA00023295"/>
    </source>
</evidence>
<dbReference type="Pfam" id="PF09261">
    <property type="entry name" value="Alpha-mann_mid"/>
    <property type="match status" value="1"/>
</dbReference>
<dbReference type="FunFam" id="3.20.110.10:FF:000002">
    <property type="entry name" value="alpha-mannosidase 2C1 isoform X1"/>
    <property type="match status" value="1"/>
</dbReference>
<dbReference type="GO" id="GO:0009313">
    <property type="term" value="P:oligosaccharide catabolic process"/>
    <property type="evidence" value="ECO:0007669"/>
    <property type="project" value="TreeGrafter"/>
</dbReference>
<dbReference type="STRING" id="688269.Theth_1470"/>
<organism evidence="6 7">
    <name type="scientific">Pseudothermotoga thermarum DSM 5069</name>
    <dbReference type="NCBI Taxonomy" id="688269"/>
    <lineage>
        <taxon>Bacteria</taxon>
        <taxon>Thermotogati</taxon>
        <taxon>Thermotogota</taxon>
        <taxon>Thermotogae</taxon>
        <taxon>Thermotogales</taxon>
        <taxon>Thermotogaceae</taxon>
        <taxon>Pseudothermotoga</taxon>
    </lineage>
</organism>
<dbReference type="InterPro" id="IPR000602">
    <property type="entry name" value="Glyco_hydro_38_N"/>
</dbReference>
<dbReference type="SMART" id="SM00872">
    <property type="entry name" value="Alpha-mann_mid"/>
    <property type="match status" value="1"/>
</dbReference>
<dbReference type="Gene3D" id="3.20.110.10">
    <property type="entry name" value="Glycoside hydrolase 38, N terminal domain"/>
    <property type="match status" value="1"/>
</dbReference>
<dbReference type="Proteomes" id="UP000006804">
    <property type="component" value="Chromosome"/>
</dbReference>
<dbReference type="InterPro" id="IPR037094">
    <property type="entry name" value="Glyco_hydro_38_cen_sf"/>
</dbReference>
<dbReference type="RefSeq" id="WP_013932741.1">
    <property type="nucleotide sequence ID" value="NC_015707.1"/>
</dbReference>
<dbReference type="PANTHER" id="PTHR46017">
    <property type="entry name" value="ALPHA-MANNOSIDASE 2C1"/>
    <property type="match status" value="1"/>
</dbReference>
<keyword evidence="7" id="KW-1185">Reference proteome</keyword>
<dbReference type="SMR" id="F7YUW7"/>
<dbReference type="InterPro" id="IPR011682">
    <property type="entry name" value="Glyco_hydro_38_C"/>
</dbReference>
<dbReference type="InterPro" id="IPR041147">
    <property type="entry name" value="GH38_C"/>
</dbReference>
<evidence type="ECO:0000256" key="2">
    <source>
        <dbReference type="ARBA" id="ARBA00022723"/>
    </source>
</evidence>
<evidence type="ECO:0000256" key="1">
    <source>
        <dbReference type="ARBA" id="ARBA00009792"/>
    </source>
</evidence>
<feature type="domain" description="Glycoside hydrolase family 38 central" evidence="5">
    <location>
        <begin position="513"/>
        <end position="586"/>
    </location>
</feature>
<dbReference type="InterPro" id="IPR011330">
    <property type="entry name" value="Glyco_hydro/deAcase_b/a-brl"/>
</dbReference>
<dbReference type="Pfam" id="PF07748">
    <property type="entry name" value="Glyco_hydro_38C"/>
    <property type="match status" value="1"/>
</dbReference>
<dbReference type="PATRIC" id="fig|688269.3.peg.1519"/>
<gene>
    <name evidence="6" type="ORF">Theth_1470</name>
</gene>
<reference evidence="6 7" key="1">
    <citation type="submission" date="2010-11" db="EMBL/GenBank/DDBJ databases">
        <title>The complete genome of Thermotoga thermarum DSM 5069.</title>
        <authorList>
            <consortium name="US DOE Joint Genome Institute (JGI-PGF)"/>
            <person name="Lucas S."/>
            <person name="Copeland A."/>
            <person name="Lapidus A."/>
            <person name="Bruce D."/>
            <person name="Goodwin L."/>
            <person name="Pitluck S."/>
            <person name="Kyrpides N."/>
            <person name="Mavromatis K."/>
            <person name="Ivanova N."/>
            <person name="Zeytun A."/>
            <person name="Brettin T."/>
            <person name="Detter J.C."/>
            <person name="Tapia R."/>
            <person name="Han C."/>
            <person name="Land M."/>
            <person name="Hauser L."/>
            <person name="Markowitz V."/>
            <person name="Cheng J.-F."/>
            <person name="Hugenholtz P."/>
            <person name="Woyke T."/>
            <person name="Wu D."/>
            <person name="Spring S."/>
            <person name="Schroeder M."/>
            <person name="Brambilla E."/>
            <person name="Klenk H.-P."/>
            <person name="Eisen J.A."/>
        </authorList>
    </citation>
    <scope>NUCLEOTIDE SEQUENCE [LARGE SCALE GENOMIC DNA]</scope>
    <source>
        <strain evidence="6 7">DSM 5069</strain>
    </source>
</reference>
<name>F7YUW7_9THEM</name>